<dbReference type="EMBL" id="KI296611">
    <property type="protein sequence ID" value="ESA01253.1"/>
    <property type="molecule type" value="Genomic_DNA"/>
</dbReference>
<organism evidence="1">
    <name type="scientific">Rhizophagus irregularis (strain DAOM 181602 / DAOM 197198 / MUCL 43194)</name>
    <name type="common">Arbuscular mycorrhizal fungus</name>
    <name type="synonym">Glomus intraradices</name>
    <dbReference type="NCBI Taxonomy" id="747089"/>
    <lineage>
        <taxon>Eukaryota</taxon>
        <taxon>Fungi</taxon>
        <taxon>Fungi incertae sedis</taxon>
        <taxon>Mucoromycota</taxon>
        <taxon>Glomeromycotina</taxon>
        <taxon>Glomeromycetes</taxon>
        <taxon>Glomerales</taxon>
        <taxon>Glomeraceae</taxon>
        <taxon>Rhizophagus</taxon>
    </lineage>
</organism>
<dbReference type="HOGENOM" id="CLU_931112_0_0_1"/>
<gene>
    <name evidence="1" type="ORF">GLOINDRAFT_7702</name>
</gene>
<evidence type="ECO:0000313" key="1">
    <source>
        <dbReference type="EMBL" id="ESA01253.1"/>
    </source>
</evidence>
<reference evidence="1" key="1">
    <citation type="submission" date="2013-07" db="EMBL/GenBank/DDBJ databases">
        <title>The genome of an arbuscular mycorrhizal fungus provides insights into the evolution of the oldest plant symbiosis.</title>
        <authorList>
            <consortium name="DOE Joint Genome Institute"/>
            <person name="Tisserant E."/>
            <person name="Malbreil M."/>
            <person name="Kuo A."/>
            <person name="Kohler A."/>
            <person name="Symeonidi A."/>
            <person name="Balestrini R."/>
            <person name="Charron P."/>
            <person name="Duensing N."/>
            <person name="Frei-dit-Frey N."/>
            <person name="Gianinazzi-Pearson V."/>
            <person name="Gilbert B."/>
            <person name="Handa Y."/>
            <person name="Hijri M."/>
            <person name="Kaul R."/>
            <person name="Kawaguchi M."/>
            <person name="Krajinski F."/>
            <person name="Lammers P."/>
            <person name="Lapierre D."/>
            <person name="Masclaux F.G."/>
            <person name="Murat C."/>
            <person name="Morin E."/>
            <person name="Ndikumana S."/>
            <person name="Pagni M."/>
            <person name="Petitpierre D."/>
            <person name="Requena N."/>
            <person name="Rosikiewicz P."/>
            <person name="Riley R."/>
            <person name="Saito K."/>
            <person name="San Clemente H."/>
            <person name="Shapiro H."/>
            <person name="van Tuinen D."/>
            <person name="Becard G."/>
            <person name="Bonfante P."/>
            <person name="Paszkowski U."/>
            <person name="Shachar-Hill Y."/>
            <person name="Young J.P."/>
            <person name="Sanders I.R."/>
            <person name="Henrissat B."/>
            <person name="Rensing S.A."/>
            <person name="Grigoriev I.V."/>
            <person name="Corradi N."/>
            <person name="Roux C."/>
            <person name="Martin F."/>
        </authorList>
    </citation>
    <scope>NUCLEOTIDE SEQUENCE</scope>
    <source>
        <strain evidence="1">DAOM 197198</strain>
    </source>
</reference>
<dbReference type="AlphaFoldDB" id="U9T4J4"/>
<protein>
    <submittedName>
        <fullName evidence="1">Uncharacterized protein</fullName>
    </submittedName>
</protein>
<sequence>MKMVKGEFLYRDGHLKRCIVSKANPIEHARKKEILQSIDRREFNIWQYKQYILQEEAKINRLQLELSSQSISHSEKDKLASISYDYDSRTIGYETYKQDKMTIAENIMPSAPSFKPACISVTSGNQEMISPNSYQSSNCKSDTGEIFISSQYAKQPKGTMLRLRDGRELQEETRIFGKTSLEGEFNWKVDHFYSQYSHILYSTRTWAEEKQNQLACRLNWLSFELVKKLLQQEGYVLLYGTFEWPIMIKWTQNPKYYLDTEENRNSRHFVRKDMLGPHDIKSIESHSRLTSDWWYKHKA</sequence>
<proteinExistence type="predicted"/>
<dbReference type="VEuPathDB" id="FungiDB:RhiirFUN_001603"/>
<accession>U9T4J4</accession>
<name>U9T4J4_RHIID</name>